<keyword evidence="8" id="KW-1185">Reference proteome</keyword>
<feature type="domain" description="BHLH" evidence="6">
    <location>
        <begin position="346"/>
        <end position="396"/>
    </location>
</feature>
<dbReference type="EMBL" id="JABCRI010000020">
    <property type="protein sequence ID" value="KAF8388490.1"/>
    <property type="molecule type" value="Genomic_DNA"/>
</dbReference>
<evidence type="ECO:0000256" key="4">
    <source>
        <dbReference type="ARBA" id="ARBA00023242"/>
    </source>
</evidence>
<evidence type="ECO:0000256" key="3">
    <source>
        <dbReference type="ARBA" id="ARBA00023163"/>
    </source>
</evidence>
<dbReference type="Pfam" id="PF00010">
    <property type="entry name" value="HLH"/>
    <property type="match status" value="1"/>
</dbReference>
<comment type="caution">
    <text evidence="7">The sequence shown here is derived from an EMBL/GenBank/DDBJ whole genome shotgun (WGS) entry which is preliminary data.</text>
</comment>
<evidence type="ECO:0000256" key="5">
    <source>
        <dbReference type="SAM" id="MobiDB-lite"/>
    </source>
</evidence>
<dbReference type="InterPro" id="IPR011598">
    <property type="entry name" value="bHLH_dom"/>
</dbReference>
<dbReference type="InterPro" id="IPR024097">
    <property type="entry name" value="bHLH_ZIP_TF"/>
</dbReference>
<evidence type="ECO:0000313" key="8">
    <source>
        <dbReference type="Proteomes" id="UP000655225"/>
    </source>
</evidence>
<dbReference type="PANTHER" id="PTHR12565">
    <property type="entry name" value="STEROL REGULATORY ELEMENT-BINDING PROTEIN"/>
    <property type="match status" value="1"/>
</dbReference>
<keyword evidence="3" id="KW-0804">Transcription</keyword>
<dbReference type="OrthoDB" id="775589at2759"/>
<evidence type="ECO:0000256" key="2">
    <source>
        <dbReference type="ARBA" id="ARBA00023015"/>
    </source>
</evidence>
<dbReference type="GO" id="GO:0005634">
    <property type="term" value="C:nucleus"/>
    <property type="evidence" value="ECO:0007669"/>
    <property type="project" value="UniProtKB-SubCell"/>
</dbReference>
<dbReference type="SUPFAM" id="SSF47459">
    <property type="entry name" value="HLH, helix-loop-helix DNA-binding domain"/>
    <property type="match status" value="1"/>
</dbReference>
<keyword evidence="2" id="KW-0805">Transcription regulation</keyword>
<dbReference type="PANTHER" id="PTHR12565:SF184">
    <property type="entry name" value="BHLH TRANSCRIPTION FACTOR"/>
    <property type="match status" value="1"/>
</dbReference>
<sequence length="517" mass="56135">MEKEKLFSNAANGNPSLLSFVDSSSNMGVQVGELNCSLEQLPNCFLNSNWENSLDQSVPFESCLSSIVSSPAASTAAVPAESVAIRELIGRLGSICKSVEISSQSRTMGRNCASYNGGNNSTDTSCYSTPLSSPPKLNLSMVDLLLHVPKNPSLAPFSADPGFAERAARFSCFSSRSSSGLTSQLGFEETEFPYRSNHPRMENGKLSRVPLQEGLTSQSASGLCMKFGKLSRSSSPENAESSASEQIPGGEAGLQGLSNTNTRKRKAFPKRKAKDTKVSAEEDGSNAKKSKPVEATVSENDALMVKEEPNGSTNTAGNGGQKKTKGNSKPGEPQKDYIHVRARRGQATDSHSLAERVRREKISKRMKFLQDLVPGCNKITGKAVMLDEIIKYVQSLQRQVEFLSMKLATVNPMLEFNMENLLSKDILGSLPHTTYPLDSSVSAFPYSHQPQQGPNLSMQLPLLDGFGEAASKLATFWEDDLQSIVQTGFSQNQSQEMEFQLQRIHGSLPTAHMKIEL</sequence>
<dbReference type="CDD" id="cd18919">
    <property type="entry name" value="bHLH_AtBPE_like"/>
    <property type="match status" value="1"/>
</dbReference>
<feature type="region of interest" description="Disordered" evidence="5">
    <location>
        <begin position="228"/>
        <end position="334"/>
    </location>
</feature>
<organism evidence="7 8">
    <name type="scientific">Tetracentron sinense</name>
    <name type="common">Spur-leaf</name>
    <dbReference type="NCBI Taxonomy" id="13715"/>
    <lineage>
        <taxon>Eukaryota</taxon>
        <taxon>Viridiplantae</taxon>
        <taxon>Streptophyta</taxon>
        <taxon>Embryophyta</taxon>
        <taxon>Tracheophyta</taxon>
        <taxon>Spermatophyta</taxon>
        <taxon>Magnoliopsida</taxon>
        <taxon>Trochodendrales</taxon>
        <taxon>Trochodendraceae</taxon>
        <taxon>Tetracentron</taxon>
    </lineage>
</organism>
<dbReference type="InterPro" id="IPR036638">
    <property type="entry name" value="HLH_DNA-bd_sf"/>
</dbReference>
<dbReference type="Gene3D" id="4.10.280.10">
    <property type="entry name" value="Helix-loop-helix DNA-binding domain"/>
    <property type="match status" value="1"/>
</dbReference>
<reference evidence="7 8" key="1">
    <citation type="submission" date="2020-04" db="EMBL/GenBank/DDBJ databases">
        <title>Plant Genome Project.</title>
        <authorList>
            <person name="Zhang R.-G."/>
        </authorList>
    </citation>
    <scope>NUCLEOTIDE SEQUENCE [LARGE SCALE GENOMIC DNA]</scope>
    <source>
        <strain evidence="7">YNK0</strain>
        <tissue evidence="7">Leaf</tissue>
    </source>
</reference>
<proteinExistence type="predicted"/>
<evidence type="ECO:0000259" key="6">
    <source>
        <dbReference type="PROSITE" id="PS50888"/>
    </source>
</evidence>
<evidence type="ECO:0000313" key="7">
    <source>
        <dbReference type="EMBL" id="KAF8388490.1"/>
    </source>
</evidence>
<dbReference type="AlphaFoldDB" id="A0A834YI42"/>
<feature type="compositionally biased region" description="Basic residues" evidence="5">
    <location>
        <begin position="262"/>
        <end position="274"/>
    </location>
</feature>
<dbReference type="FunFam" id="4.10.280.10:FF:000002">
    <property type="entry name" value="Basic helix-loop-helix transcription factor"/>
    <property type="match status" value="1"/>
</dbReference>
<dbReference type="OMA" id="HPRMENG"/>
<dbReference type="SMART" id="SM00353">
    <property type="entry name" value="HLH"/>
    <property type="match status" value="1"/>
</dbReference>
<evidence type="ECO:0000256" key="1">
    <source>
        <dbReference type="ARBA" id="ARBA00004123"/>
    </source>
</evidence>
<dbReference type="PROSITE" id="PS50888">
    <property type="entry name" value="BHLH"/>
    <property type="match status" value="1"/>
</dbReference>
<dbReference type="Proteomes" id="UP000655225">
    <property type="component" value="Unassembled WGS sequence"/>
</dbReference>
<dbReference type="GO" id="GO:0003700">
    <property type="term" value="F:DNA-binding transcription factor activity"/>
    <property type="evidence" value="ECO:0007669"/>
    <property type="project" value="TreeGrafter"/>
</dbReference>
<dbReference type="GO" id="GO:0046983">
    <property type="term" value="F:protein dimerization activity"/>
    <property type="evidence" value="ECO:0007669"/>
    <property type="project" value="InterPro"/>
</dbReference>
<name>A0A834YI42_TETSI</name>
<comment type="subcellular location">
    <subcellularLocation>
        <location evidence="1">Nucleus</location>
    </subcellularLocation>
</comment>
<feature type="compositionally biased region" description="Low complexity" evidence="5">
    <location>
        <begin position="231"/>
        <end position="245"/>
    </location>
</feature>
<protein>
    <recommendedName>
        <fullName evidence="6">BHLH domain-containing protein</fullName>
    </recommendedName>
</protein>
<accession>A0A834YI42</accession>
<keyword evidence="4" id="KW-0539">Nucleus</keyword>
<gene>
    <name evidence="7" type="ORF">HHK36_027162</name>
</gene>